<dbReference type="PANTHER" id="PTHR11118">
    <property type="entry name" value="RNA-SPLICING LIGASE RTCB HOMOLOG"/>
    <property type="match status" value="1"/>
</dbReference>
<protein>
    <recommendedName>
        <fullName evidence="13">tRNA-splicing ligase RtcB</fullName>
        <ecNumber evidence="13">6.5.1.-</ecNumber>
    </recommendedName>
</protein>
<evidence type="ECO:0000256" key="12">
    <source>
        <dbReference type="PIRSR" id="PIRSR601233-3"/>
    </source>
</evidence>
<evidence type="ECO:0000256" key="9">
    <source>
        <dbReference type="ARBA" id="ARBA00049514"/>
    </source>
</evidence>
<dbReference type="GO" id="GO:0003972">
    <property type="term" value="F:RNA ligase (ATP) activity"/>
    <property type="evidence" value="ECO:0007669"/>
    <property type="project" value="TreeGrafter"/>
</dbReference>
<evidence type="ECO:0000256" key="8">
    <source>
        <dbReference type="ARBA" id="ARBA00047746"/>
    </source>
</evidence>
<evidence type="ECO:0000256" key="5">
    <source>
        <dbReference type="ARBA" id="ARBA00022800"/>
    </source>
</evidence>
<keyword evidence="6 11" id="KW-0342">GTP-binding</keyword>
<accession>A0A1W9S1M7</accession>
<evidence type="ECO:0000313" key="14">
    <source>
        <dbReference type="EMBL" id="OQX90748.1"/>
    </source>
</evidence>
<feature type="binding site" evidence="12">
    <location>
        <position position="208"/>
    </location>
    <ligand>
        <name>Mn(2+)</name>
        <dbReference type="ChEBI" id="CHEBI:29035"/>
        <label>1</label>
    </ligand>
</feature>
<dbReference type="AlphaFoldDB" id="A0A1W9S1M7"/>
<proteinExistence type="inferred from homology"/>
<feature type="binding site" evidence="11">
    <location>
        <begin position="207"/>
        <end position="211"/>
    </location>
    <ligand>
        <name>GMP</name>
        <dbReference type="ChEBI" id="CHEBI:58115"/>
    </ligand>
</feature>
<feature type="binding site" evidence="12">
    <location>
        <position position="239"/>
    </location>
    <ligand>
        <name>Mn(2+)</name>
        <dbReference type="ChEBI" id="CHEBI:29035"/>
        <label>2</label>
    </ligand>
</feature>
<dbReference type="Proteomes" id="UP000192611">
    <property type="component" value="Unassembled WGS sequence"/>
</dbReference>
<evidence type="ECO:0000256" key="11">
    <source>
        <dbReference type="PIRSR" id="PIRSR601233-2"/>
    </source>
</evidence>
<feature type="active site" description="GMP-histidine intermediate" evidence="10">
    <location>
        <position position="408"/>
    </location>
</feature>
<dbReference type="GO" id="GO:0005525">
    <property type="term" value="F:GTP binding"/>
    <property type="evidence" value="ECO:0007669"/>
    <property type="project" value="UniProtKB-KW"/>
</dbReference>
<comment type="catalytic activity">
    <reaction evidence="8">
        <text>a 3'-end 3'-phospho-ribonucleotide-RNA + a 5'-end dephospho-ribonucleoside-RNA + GTP = a ribonucleotidyl-ribonucleotide-RNA + GMP + diphosphate</text>
        <dbReference type="Rhea" id="RHEA:68076"/>
        <dbReference type="Rhea" id="RHEA-COMP:10463"/>
        <dbReference type="Rhea" id="RHEA-COMP:13936"/>
        <dbReference type="Rhea" id="RHEA-COMP:17355"/>
        <dbReference type="ChEBI" id="CHEBI:33019"/>
        <dbReference type="ChEBI" id="CHEBI:37565"/>
        <dbReference type="ChEBI" id="CHEBI:58115"/>
        <dbReference type="ChEBI" id="CHEBI:83062"/>
        <dbReference type="ChEBI" id="CHEBI:138284"/>
        <dbReference type="ChEBI" id="CHEBI:173118"/>
        <dbReference type="EC" id="6.5.1.8"/>
    </reaction>
</comment>
<dbReference type="InterPro" id="IPR036025">
    <property type="entry name" value="RtcB-like_sf"/>
</dbReference>
<dbReference type="SUPFAM" id="SSF103365">
    <property type="entry name" value="Hypothetical protein PH1602"/>
    <property type="match status" value="1"/>
</dbReference>
<feature type="binding site" evidence="11">
    <location>
        <position position="484"/>
    </location>
    <ligand>
        <name>GMP</name>
        <dbReference type="ChEBI" id="CHEBI:58115"/>
    </ligand>
</feature>
<dbReference type="PANTHER" id="PTHR11118:SF1">
    <property type="entry name" value="RNA-SPLICING LIGASE RTCB HOMOLOG"/>
    <property type="match status" value="1"/>
</dbReference>
<evidence type="ECO:0000256" key="13">
    <source>
        <dbReference type="RuleBase" id="RU371113"/>
    </source>
</evidence>
<keyword evidence="3 12" id="KW-0479">Metal-binding</keyword>
<feature type="binding site" evidence="11">
    <location>
        <begin position="408"/>
        <end position="411"/>
    </location>
    <ligand>
        <name>GMP</name>
        <dbReference type="ChEBI" id="CHEBI:58115"/>
    </ligand>
</feature>
<dbReference type="Pfam" id="PF01139">
    <property type="entry name" value="RtcB"/>
    <property type="match status" value="1"/>
</dbReference>
<dbReference type="GO" id="GO:0046872">
    <property type="term" value="F:metal ion binding"/>
    <property type="evidence" value="ECO:0007669"/>
    <property type="project" value="UniProtKB-UniRule"/>
</dbReference>
<feature type="binding site" evidence="11">
    <location>
        <position position="389"/>
    </location>
    <ligand>
        <name>GMP</name>
        <dbReference type="ChEBI" id="CHEBI:58115"/>
    </ligand>
</feature>
<keyword evidence="7 12" id="KW-0464">Manganese</keyword>
<comment type="caution">
    <text evidence="14">The sequence shown here is derived from an EMBL/GenBank/DDBJ whole genome shotgun (WGS) entry which is preliminary data.</text>
</comment>
<evidence type="ECO:0000256" key="2">
    <source>
        <dbReference type="ARBA" id="ARBA00022598"/>
    </source>
</evidence>
<name>A0A1W9S1M7_9BACT</name>
<dbReference type="Gene3D" id="3.90.1860.10">
    <property type="entry name" value="tRNA-splicing ligase RtcB"/>
    <property type="match status" value="1"/>
</dbReference>
<reference evidence="15" key="1">
    <citation type="submission" date="2017-03" db="EMBL/GenBank/DDBJ databases">
        <title>Novel pathways for hydrocarbon cycling and metabolic interdependencies in hydrothermal sediment communities.</title>
        <authorList>
            <person name="Dombrowski N."/>
            <person name="Seitz K."/>
            <person name="Teske A."/>
            <person name="Baker B."/>
        </authorList>
    </citation>
    <scope>NUCLEOTIDE SEQUENCE [LARGE SCALE GENOMIC DNA]</scope>
</reference>
<feature type="binding site" evidence="12">
    <location>
        <position position="100"/>
    </location>
    <ligand>
        <name>Mn(2+)</name>
        <dbReference type="ChEBI" id="CHEBI:29035"/>
        <label>1</label>
    </ligand>
</feature>
<keyword evidence="5" id="KW-0692">RNA repair</keyword>
<comment type="cofactor">
    <cofactor evidence="12 13">
        <name>Mn(2+)</name>
        <dbReference type="ChEBI" id="CHEBI:29035"/>
    </cofactor>
    <text evidence="12 13">Binds 2 manganese ions per subunit.</text>
</comment>
<evidence type="ECO:0000256" key="6">
    <source>
        <dbReference type="ARBA" id="ARBA00023134"/>
    </source>
</evidence>
<keyword evidence="2 13" id="KW-0436">Ligase</keyword>
<dbReference type="GO" id="GO:0170057">
    <property type="term" value="F:RNA ligase (GTP) activity"/>
    <property type="evidence" value="ECO:0007669"/>
    <property type="project" value="UniProtKB-EC"/>
</dbReference>
<comment type="catalytic activity">
    <reaction evidence="9">
        <text>a 3'-end 2',3'-cyclophospho-ribonucleotide-RNA + a 5'-end dephospho-ribonucleoside-RNA + GTP + H2O = a ribonucleotidyl-ribonucleotide-RNA + GMP + diphosphate + H(+)</text>
        <dbReference type="Rhea" id="RHEA:68080"/>
        <dbReference type="Rhea" id="RHEA-COMP:10464"/>
        <dbReference type="Rhea" id="RHEA-COMP:13936"/>
        <dbReference type="Rhea" id="RHEA-COMP:17355"/>
        <dbReference type="ChEBI" id="CHEBI:15377"/>
        <dbReference type="ChEBI" id="CHEBI:15378"/>
        <dbReference type="ChEBI" id="CHEBI:33019"/>
        <dbReference type="ChEBI" id="CHEBI:37565"/>
        <dbReference type="ChEBI" id="CHEBI:58115"/>
        <dbReference type="ChEBI" id="CHEBI:83064"/>
        <dbReference type="ChEBI" id="CHEBI:138284"/>
        <dbReference type="ChEBI" id="CHEBI:173118"/>
        <dbReference type="EC" id="6.5.1.8"/>
    </reaction>
</comment>
<keyword evidence="4 11" id="KW-0547">Nucleotide-binding</keyword>
<evidence type="ECO:0000256" key="7">
    <source>
        <dbReference type="ARBA" id="ARBA00023211"/>
    </source>
</evidence>
<evidence type="ECO:0000256" key="1">
    <source>
        <dbReference type="ARBA" id="ARBA00008071"/>
    </source>
</evidence>
<feature type="binding site" evidence="11">
    <location>
        <begin position="333"/>
        <end position="334"/>
    </location>
    <ligand>
        <name>GMP</name>
        <dbReference type="ChEBI" id="CHEBI:58115"/>
    </ligand>
</feature>
<evidence type="ECO:0000313" key="15">
    <source>
        <dbReference type="Proteomes" id="UP000192611"/>
    </source>
</evidence>
<sequence length="485" mass="53004">MQKTYTGPLEKIGDYKWRIPKSYNKGMRVDGIIYASEKSINRIRDDATPLQVIGVAHLPGIVKASLAMPDIHWGYGFPIGGVAGVRVDDGVISPGGVGYDINCGVRTIRTNLTVDEIRPRLREIIDSLFAEIPTGLGRGGKLRVSKSELNQVIEKGARWAVENGYGEREDLDHTEAGGCIEGADPDVVSSRAKERGLPQLGTLGSGNHFLEIQEVETIYDENVAECMGLFKGQVVIMIHTGSRGFGYQICDDNIKVMNKIQSKYGLDLPDKQLASAPIDSPEGRTYIAGMASAANYAWCNRQVITHWMREVFLKLLSISPKDFGGELIYDVAHNIAKFEEHIVDGKKMNLLVHRKGATRAFGPGHSELPDDYIDVGQPVIVPGDMGTASYLLVGTDTAMKETFGSTCHGAGRVLSRHQAMKKAKGRRIDDELAKQGIIIRAYGRGTLAEEMPEAYKDIDDVVEVVHGAGISRKVARMIPLAVMKG</sequence>
<organism evidence="14 15">
    <name type="scientific">Candidatus Coatesbacteria bacterium 4484_99</name>
    <dbReference type="NCBI Taxonomy" id="1970774"/>
    <lineage>
        <taxon>Bacteria</taxon>
        <taxon>Candidatus Coatesiibacteriota</taxon>
    </lineage>
</organism>
<evidence type="ECO:0000256" key="4">
    <source>
        <dbReference type="ARBA" id="ARBA00022741"/>
    </source>
</evidence>
<dbReference type="GO" id="GO:0042245">
    <property type="term" value="P:RNA repair"/>
    <property type="evidence" value="ECO:0007669"/>
    <property type="project" value="UniProtKB-KW"/>
</dbReference>
<feature type="binding site" evidence="11">
    <location>
        <begin position="382"/>
        <end position="385"/>
    </location>
    <ligand>
        <name>GMP</name>
        <dbReference type="ChEBI" id="CHEBI:58115"/>
    </ligand>
</feature>
<dbReference type="EMBL" id="NATQ01000030">
    <property type="protein sequence ID" value="OQX90748.1"/>
    <property type="molecule type" value="Genomic_DNA"/>
</dbReference>
<dbReference type="FunFam" id="3.90.1860.10:FF:000001">
    <property type="entry name" value="tRNA-splicing ligase RtcB homolog"/>
    <property type="match status" value="1"/>
</dbReference>
<evidence type="ECO:0000256" key="10">
    <source>
        <dbReference type="PIRSR" id="PIRSR601233-1"/>
    </source>
</evidence>
<dbReference type="InterPro" id="IPR001233">
    <property type="entry name" value="RtcB"/>
</dbReference>
<evidence type="ECO:0000256" key="3">
    <source>
        <dbReference type="ARBA" id="ARBA00022723"/>
    </source>
</evidence>
<feature type="binding site" evidence="12">
    <location>
        <position position="333"/>
    </location>
    <ligand>
        <name>Mn(2+)</name>
        <dbReference type="ChEBI" id="CHEBI:29035"/>
        <label>2</label>
    </ligand>
</feature>
<dbReference type="GO" id="GO:0006396">
    <property type="term" value="P:RNA processing"/>
    <property type="evidence" value="ECO:0007669"/>
    <property type="project" value="InterPro"/>
</dbReference>
<gene>
    <name evidence="13" type="primary">rtcB</name>
    <name evidence="14" type="ORF">B6D57_02145</name>
</gene>
<dbReference type="EC" id="6.5.1.-" evidence="13"/>
<comment type="subunit">
    <text evidence="13">Monomer.</text>
</comment>
<comment type="similarity">
    <text evidence="1 13">Belongs to the RtcB family.</text>
</comment>